<proteinExistence type="predicted"/>
<evidence type="ECO:0000313" key="1">
    <source>
        <dbReference type="EMBL" id="MBP4139790.1"/>
    </source>
</evidence>
<evidence type="ECO:0000313" key="2">
    <source>
        <dbReference type="Proteomes" id="UP000675047"/>
    </source>
</evidence>
<sequence length="113" mass="13110">MTKYFRRNEIEIILSYLEGGIVRGSFNYLIFLVINMVADLHEILKEIAFNASIDEDKRNFCFWLYMHVAKLHSINDTLKTADDYLIKFPFGLKDEALMGIKESIEKGELCPIG</sequence>
<keyword evidence="2" id="KW-1185">Reference proteome</keyword>
<dbReference type="EMBL" id="JAGFBV010000035">
    <property type="protein sequence ID" value="MBP4139790.1"/>
    <property type="molecule type" value="Genomic_DNA"/>
</dbReference>
<dbReference type="AlphaFoldDB" id="A0A940XHA9"/>
<protein>
    <submittedName>
        <fullName evidence="1">Uncharacterized protein</fullName>
    </submittedName>
</protein>
<dbReference type="Proteomes" id="UP000675047">
    <property type="component" value="Unassembled WGS sequence"/>
</dbReference>
<dbReference type="RefSeq" id="WP_127340978.1">
    <property type="nucleotide sequence ID" value="NZ_JAGFBV010000035.1"/>
</dbReference>
<reference evidence="1 2" key="1">
    <citation type="submission" date="2021-03" db="EMBL/GenBank/DDBJ databases">
        <title>Flavobacterium Flabelliformis Sp. Nov. And Flavobacterium Geliluteum Sp. Nov., Two Novel Multidrug Resistant Psychrophilic Species Isolated From Antarctica.</title>
        <authorList>
            <person name="Kralova S."/>
            <person name="Busse H.J."/>
            <person name="Bezdicek M."/>
            <person name="Nykrynova M."/>
            <person name="Kroupova E."/>
            <person name="Krsek D."/>
            <person name="Sedlacek I."/>
        </authorList>
    </citation>
    <scope>NUCLEOTIDE SEQUENCE [LARGE SCALE GENOMIC DNA]</scope>
    <source>
        <strain evidence="1 2">P7388</strain>
    </source>
</reference>
<accession>A0A940XHA9</accession>
<gene>
    <name evidence="1" type="ORF">J3495_17080</name>
</gene>
<organism evidence="1 2">
    <name type="scientific">Flavobacterium geliluteum</name>
    <dbReference type="NCBI Taxonomy" id="2816120"/>
    <lineage>
        <taxon>Bacteria</taxon>
        <taxon>Pseudomonadati</taxon>
        <taxon>Bacteroidota</taxon>
        <taxon>Flavobacteriia</taxon>
        <taxon>Flavobacteriales</taxon>
        <taxon>Flavobacteriaceae</taxon>
        <taxon>Flavobacterium</taxon>
    </lineage>
</organism>
<comment type="caution">
    <text evidence="1">The sequence shown here is derived from an EMBL/GenBank/DDBJ whole genome shotgun (WGS) entry which is preliminary data.</text>
</comment>
<name>A0A940XHA9_9FLAO</name>